<feature type="transmembrane region" description="Helical" evidence="10">
    <location>
        <begin position="70"/>
        <end position="97"/>
    </location>
</feature>
<keyword evidence="3 10" id="KW-0812">Transmembrane</keyword>
<comment type="similarity">
    <text evidence="2">Belongs to the MDM31/MDM32 family.</text>
</comment>
<evidence type="ECO:0000313" key="12">
    <source>
        <dbReference type="Proteomes" id="UP000030671"/>
    </source>
</evidence>
<name>W4K4F6_HETIT</name>
<dbReference type="InParanoid" id="W4K4F6"/>
<gene>
    <name evidence="11" type="ORF">HETIRDRAFT_321196</name>
</gene>
<evidence type="ECO:0000256" key="8">
    <source>
        <dbReference type="ARBA" id="ARBA00023136"/>
    </source>
</evidence>
<keyword evidence="7" id="KW-0496">Mitochondrion</keyword>
<protein>
    <recommendedName>
        <fullName evidence="13">Mitochondrial distribution and morphology protein family 31/32</fullName>
    </recommendedName>
</protein>
<evidence type="ECO:0000313" key="11">
    <source>
        <dbReference type="EMBL" id="ETW80692.1"/>
    </source>
</evidence>
<evidence type="ECO:0000256" key="4">
    <source>
        <dbReference type="ARBA" id="ARBA00022792"/>
    </source>
</evidence>
<dbReference type="PANTHER" id="PTHR31068">
    <property type="entry name" value="MITOCHONDRIAL DISTRIBUTION AND MORPHOLOGY PROTEIN 31"/>
    <property type="match status" value="1"/>
</dbReference>
<dbReference type="HOGENOM" id="CLU_016236_0_1_1"/>
<comment type="function">
    <text evidence="9">Involved in the organization of the mitochondrial membranes and the global structure of the mitochondria. Also required for mitochondrial distribution and mobility as well as for the maintenance of mitochondrial DNA nucleoids structures.</text>
</comment>
<keyword evidence="5" id="KW-0809">Transit peptide</keyword>
<evidence type="ECO:0000256" key="2">
    <source>
        <dbReference type="ARBA" id="ARBA00005687"/>
    </source>
</evidence>
<organism evidence="11 12">
    <name type="scientific">Heterobasidion irregulare (strain TC 32-1)</name>
    <dbReference type="NCBI Taxonomy" id="747525"/>
    <lineage>
        <taxon>Eukaryota</taxon>
        <taxon>Fungi</taxon>
        <taxon>Dikarya</taxon>
        <taxon>Basidiomycota</taxon>
        <taxon>Agaricomycotina</taxon>
        <taxon>Agaricomycetes</taxon>
        <taxon>Russulales</taxon>
        <taxon>Bondarzewiaceae</taxon>
        <taxon>Heterobasidion</taxon>
        <taxon>Heterobasidion annosum species complex</taxon>
    </lineage>
</organism>
<dbReference type="KEGG" id="hir:HETIRDRAFT_321196"/>
<keyword evidence="8 10" id="KW-0472">Membrane</keyword>
<comment type="subcellular location">
    <subcellularLocation>
        <location evidence="1">Mitochondrion inner membrane</location>
    </subcellularLocation>
</comment>
<dbReference type="OrthoDB" id="17678at2759"/>
<dbReference type="Pfam" id="PF08118">
    <property type="entry name" value="MDM31_MDM32"/>
    <property type="match status" value="1"/>
</dbReference>
<evidence type="ECO:0000256" key="6">
    <source>
        <dbReference type="ARBA" id="ARBA00022989"/>
    </source>
</evidence>
<dbReference type="eggNOG" id="ENOG502QQJG">
    <property type="taxonomic scope" value="Eukaryota"/>
</dbReference>
<dbReference type="InterPro" id="IPR012571">
    <property type="entry name" value="Mdm31/Mdm32"/>
</dbReference>
<sequence length="600" mass="66825">MVDLGPPPNYDNYPRFFRRLAQSLPHVPSRPTRDDFLSAANGFSQRMRVRFRWFFIRAFRKFNADDISAFITWFLVGQGLWILVGTTTFFSVIFAIANSLRLQVYVARAISDYITSETGVTIIFESAIVPKWKDSRISFKNVYVSRRPTVSTSSSHVGHSAHSAALGYDVSNHPANHRLGDEEEEGAKADHSHADDDVNWSMFDMNVDSIDVTLSLWRWLDGKGMIKDAVVKGVRGVLDRRSVGWSPNLDPASFRHVAQQGDFELESLILEDVLFTVYQPGNFRPYTCSIFSADIGTLRKQWLFYDFMKAKGVVGQFDNCLFSLHRPQSIGRTNEQDAKDGGWSTMASELYLLLALFHAYSRFRIDGVNIDHIQSMTTQEGPISWITSGKLDAVLDIKFPRDSADDDTLNVLIDALTNTAAAVVAERIPGQRTLAKPPLTAPTDAGKDGDGGTLGQHVIIDIDLRFRDLKAAVPIWTNDLSYGGSALVRPIVAFMNANRTLVPIRCRVVKGLDHFDGSWTMWETGLMDDISIKVYDALAYHVTQANFNHRIKAVGLWSLQMTASAMLSALRNVVDPVTVQARDIYQEAVAAGVGGVAMGL</sequence>
<dbReference type="GeneID" id="20670729"/>
<evidence type="ECO:0000256" key="1">
    <source>
        <dbReference type="ARBA" id="ARBA00004273"/>
    </source>
</evidence>
<dbReference type="PANTHER" id="PTHR31068:SF0">
    <property type="entry name" value="MITOCHONDRIAL DISTRIBUTION AND MORPHOLOGY PROTEIN 31"/>
    <property type="match status" value="1"/>
</dbReference>
<accession>W4K4F6</accession>
<dbReference type="EMBL" id="KI925459">
    <property type="protein sequence ID" value="ETW80692.1"/>
    <property type="molecule type" value="Genomic_DNA"/>
</dbReference>
<dbReference type="RefSeq" id="XP_009547411.1">
    <property type="nucleotide sequence ID" value="XM_009549116.1"/>
</dbReference>
<evidence type="ECO:0000256" key="9">
    <source>
        <dbReference type="ARBA" id="ARBA00025191"/>
    </source>
</evidence>
<dbReference type="FunCoup" id="W4K4F6">
    <property type="interactions" value="41"/>
</dbReference>
<dbReference type="GO" id="GO:0007005">
    <property type="term" value="P:mitochondrion organization"/>
    <property type="evidence" value="ECO:0007669"/>
    <property type="project" value="InterPro"/>
</dbReference>
<dbReference type="GO" id="GO:0005743">
    <property type="term" value="C:mitochondrial inner membrane"/>
    <property type="evidence" value="ECO:0007669"/>
    <property type="project" value="UniProtKB-SubCell"/>
</dbReference>
<evidence type="ECO:0000256" key="3">
    <source>
        <dbReference type="ARBA" id="ARBA00022692"/>
    </source>
</evidence>
<evidence type="ECO:0008006" key="13">
    <source>
        <dbReference type="Google" id="ProtNLM"/>
    </source>
</evidence>
<dbReference type="STRING" id="747525.W4K4F6"/>
<evidence type="ECO:0000256" key="7">
    <source>
        <dbReference type="ARBA" id="ARBA00023128"/>
    </source>
</evidence>
<evidence type="ECO:0000256" key="5">
    <source>
        <dbReference type="ARBA" id="ARBA00022946"/>
    </source>
</evidence>
<evidence type="ECO:0000256" key="10">
    <source>
        <dbReference type="SAM" id="Phobius"/>
    </source>
</evidence>
<keyword evidence="12" id="KW-1185">Reference proteome</keyword>
<proteinExistence type="inferred from homology"/>
<dbReference type="AlphaFoldDB" id="W4K4F6"/>
<reference evidence="11 12" key="1">
    <citation type="journal article" date="2012" name="New Phytol.">
        <title>Insight into trade-off between wood decay and parasitism from the genome of a fungal forest pathogen.</title>
        <authorList>
            <person name="Olson A."/>
            <person name="Aerts A."/>
            <person name="Asiegbu F."/>
            <person name="Belbahri L."/>
            <person name="Bouzid O."/>
            <person name="Broberg A."/>
            <person name="Canback B."/>
            <person name="Coutinho P.M."/>
            <person name="Cullen D."/>
            <person name="Dalman K."/>
            <person name="Deflorio G."/>
            <person name="van Diepen L.T."/>
            <person name="Dunand C."/>
            <person name="Duplessis S."/>
            <person name="Durling M."/>
            <person name="Gonthier P."/>
            <person name="Grimwood J."/>
            <person name="Fossdal C.G."/>
            <person name="Hansson D."/>
            <person name="Henrissat B."/>
            <person name="Hietala A."/>
            <person name="Himmelstrand K."/>
            <person name="Hoffmeister D."/>
            <person name="Hogberg N."/>
            <person name="James T.Y."/>
            <person name="Karlsson M."/>
            <person name="Kohler A."/>
            <person name="Kues U."/>
            <person name="Lee Y.H."/>
            <person name="Lin Y.C."/>
            <person name="Lind M."/>
            <person name="Lindquist E."/>
            <person name="Lombard V."/>
            <person name="Lucas S."/>
            <person name="Lunden K."/>
            <person name="Morin E."/>
            <person name="Murat C."/>
            <person name="Park J."/>
            <person name="Raffaello T."/>
            <person name="Rouze P."/>
            <person name="Salamov A."/>
            <person name="Schmutz J."/>
            <person name="Solheim H."/>
            <person name="Stahlberg J."/>
            <person name="Velez H."/>
            <person name="de Vries R.P."/>
            <person name="Wiebenga A."/>
            <person name="Woodward S."/>
            <person name="Yakovlev I."/>
            <person name="Garbelotto M."/>
            <person name="Martin F."/>
            <person name="Grigoriev I.V."/>
            <person name="Stenlid J."/>
        </authorList>
    </citation>
    <scope>NUCLEOTIDE SEQUENCE [LARGE SCALE GENOMIC DNA]</scope>
    <source>
        <strain evidence="11 12">TC 32-1</strain>
    </source>
</reference>
<dbReference type="GO" id="GO:0000001">
    <property type="term" value="P:mitochondrion inheritance"/>
    <property type="evidence" value="ECO:0007669"/>
    <property type="project" value="InterPro"/>
</dbReference>
<dbReference type="Proteomes" id="UP000030671">
    <property type="component" value="Unassembled WGS sequence"/>
</dbReference>
<keyword evidence="6 10" id="KW-1133">Transmembrane helix</keyword>
<keyword evidence="4" id="KW-0999">Mitochondrion inner membrane</keyword>